<proteinExistence type="predicted"/>
<accession>A0ACC2RLL1</accession>
<evidence type="ECO:0000313" key="2">
    <source>
        <dbReference type="Proteomes" id="UP001165960"/>
    </source>
</evidence>
<name>A0ACC2RLL1_9FUNG</name>
<protein>
    <submittedName>
        <fullName evidence="1">Uncharacterized protein</fullName>
    </submittedName>
</protein>
<comment type="caution">
    <text evidence="1">The sequence shown here is derived from an EMBL/GenBank/DDBJ whole genome shotgun (WGS) entry which is preliminary data.</text>
</comment>
<reference evidence="1" key="1">
    <citation type="submission" date="2022-04" db="EMBL/GenBank/DDBJ databases">
        <title>Genome of the entomopathogenic fungus Entomophthora muscae.</title>
        <authorList>
            <person name="Elya C."/>
            <person name="Lovett B.R."/>
            <person name="Lee E."/>
            <person name="Macias A.M."/>
            <person name="Hajek A.E."/>
            <person name="De Bivort B.L."/>
            <person name="Kasson M.T."/>
            <person name="De Fine Licht H.H."/>
            <person name="Stajich J.E."/>
        </authorList>
    </citation>
    <scope>NUCLEOTIDE SEQUENCE</scope>
    <source>
        <strain evidence="1">Berkeley</strain>
    </source>
</reference>
<gene>
    <name evidence="1" type="ORF">DSO57_1009059</name>
</gene>
<dbReference type="Proteomes" id="UP001165960">
    <property type="component" value="Unassembled WGS sequence"/>
</dbReference>
<keyword evidence="2" id="KW-1185">Reference proteome</keyword>
<dbReference type="EMBL" id="QTSX02007128">
    <property type="protein sequence ID" value="KAJ9050971.1"/>
    <property type="molecule type" value="Genomic_DNA"/>
</dbReference>
<sequence>MGLSNEAKPQENSSAPLTRVSGRIWKQPKKPFNRDSVRKFGKLSWAERMEQKEKSKAVKALEKQLKDEAIEKKKLRGERLAEKRIKQEAKLREEKLRASMSQKRYDRLQRRQARKIKIANKKAEMQATES</sequence>
<organism evidence="1 2">
    <name type="scientific">Entomophthora muscae</name>
    <dbReference type="NCBI Taxonomy" id="34485"/>
    <lineage>
        <taxon>Eukaryota</taxon>
        <taxon>Fungi</taxon>
        <taxon>Fungi incertae sedis</taxon>
        <taxon>Zoopagomycota</taxon>
        <taxon>Entomophthoromycotina</taxon>
        <taxon>Entomophthoromycetes</taxon>
        <taxon>Entomophthorales</taxon>
        <taxon>Entomophthoraceae</taxon>
        <taxon>Entomophthora</taxon>
    </lineage>
</organism>
<evidence type="ECO:0000313" key="1">
    <source>
        <dbReference type="EMBL" id="KAJ9050971.1"/>
    </source>
</evidence>